<accession>A0A0G4NAJ2</accession>
<dbReference type="EMBL" id="CVQI01033495">
    <property type="protein sequence ID" value="CRK43641.1"/>
    <property type="molecule type" value="Genomic_DNA"/>
</dbReference>
<evidence type="ECO:0000313" key="2">
    <source>
        <dbReference type="Proteomes" id="UP000045706"/>
    </source>
</evidence>
<evidence type="ECO:0000313" key="1">
    <source>
        <dbReference type="EMBL" id="CRK43641.1"/>
    </source>
</evidence>
<protein>
    <submittedName>
        <fullName evidence="1">Uncharacterized protein</fullName>
    </submittedName>
</protein>
<gene>
    <name evidence="1" type="ORF">BN1723_005748</name>
</gene>
<sequence>LTRVTDVDVDDGGQKCSEMRQSMAEYRRENVEDAGDEATTSPAANRQVSVQWAAYHVCVVV</sequence>
<proteinExistence type="predicted"/>
<reference evidence="2" key="1">
    <citation type="submission" date="2015-05" db="EMBL/GenBank/DDBJ databases">
        <authorList>
            <person name="Fogelqvist Johan"/>
        </authorList>
    </citation>
    <scope>NUCLEOTIDE SEQUENCE [LARGE SCALE GENOMIC DNA]</scope>
</reference>
<organism evidence="1 2">
    <name type="scientific">Verticillium longisporum</name>
    <name type="common">Verticillium dahliae var. longisporum</name>
    <dbReference type="NCBI Taxonomy" id="100787"/>
    <lineage>
        <taxon>Eukaryota</taxon>
        <taxon>Fungi</taxon>
        <taxon>Dikarya</taxon>
        <taxon>Ascomycota</taxon>
        <taxon>Pezizomycotina</taxon>
        <taxon>Sordariomycetes</taxon>
        <taxon>Hypocreomycetidae</taxon>
        <taxon>Glomerellales</taxon>
        <taxon>Plectosphaerellaceae</taxon>
        <taxon>Verticillium</taxon>
    </lineage>
</organism>
<feature type="non-terminal residue" evidence="1">
    <location>
        <position position="1"/>
    </location>
</feature>
<name>A0A0G4NAJ2_VERLO</name>
<dbReference type="Proteomes" id="UP000045706">
    <property type="component" value="Unassembled WGS sequence"/>
</dbReference>
<dbReference type="AlphaFoldDB" id="A0A0G4NAJ2"/>